<name>A0ABQ5UHI4_9HYPH</name>
<dbReference type="InterPro" id="IPR001173">
    <property type="entry name" value="Glyco_trans_2-like"/>
</dbReference>
<evidence type="ECO:0000256" key="1">
    <source>
        <dbReference type="SAM" id="MobiDB-lite"/>
    </source>
</evidence>
<dbReference type="EMBL" id="BSNG01000001">
    <property type="protein sequence ID" value="GLQ10660.1"/>
    <property type="molecule type" value="Genomic_DNA"/>
</dbReference>
<proteinExistence type="predicted"/>
<feature type="domain" description="Glycosyltransferase 2-like" evidence="2">
    <location>
        <begin position="8"/>
        <end position="172"/>
    </location>
</feature>
<reference evidence="3" key="2">
    <citation type="submission" date="2023-01" db="EMBL/GenBank/DDBJ databases">
        <title>Draft genome sequence of Devosia yakushimensis strain NBRC 103855.</title>
        <authorList>
            <person name="Sun Q."/>
            <person name="Mori K."/>
        </authorList>
    </citation>
    <scope>NUCLEOTIDE SEQUENCE</scope>
    <source>
        <strain evidence="3">NBRC 103855</strain>
    </source>
</reference>
<feature type="region of interest" description="Disordered" evidence="1">
    <location>
        <begin position="718"/>
        <end position="737"/>
    </location>
</feature>
<sequence>MSEPVAVSAIVCSHSSGRAGMLRAALDSLRAQSAQPCEIIAVIDHNDSLLATIAAQFPDIRVLANSGQQGLSDARNTGIAAAQGEVVAFIDDDALADPDWLKRLCRHYADPHVMAVGGHIVPIWPRGRPTWFAEEFDWVVGCSYRGQPAVLGDIRNLIGCNMSFRRAIFARIGGFSVDLGRAGNDAAGCEETELCIRARQAFPRSRILHDPEARVSHILAEARTSRAYFHTRCRAEGRSKALVVDKAGTEDGLSSERAYVTQVLPRGVLRGLADLVLRRDPSGPRRAWTILTGLALVSGSYMAAHRRRTGSPPTPADFLPIRIMDVELSRPVPAIDAVDADGTPLGGVFALVRDQGRPVDVVEFPLYGETITAERAGTLFATGTHAAAPASTGAIETLPFARVIIATRNRTDALSRCLDSLLVQNYPGYEIVVVDNAPSTSTTRDLIARRYGPGGRVNYLLESRPGLGHAHNRGLADLTAPIVAFTDDDVIVDPQWLGAIAANFARDTQVGCVTGLILPAELDTRAQYWTERHGGFGKGFARRCFDLAENRPRDILFPYAAGSFGSGANMAFSRTALERIGGFDSALGAGTLAKGGDDLAAFSSVVKAGFRLVYEPGAIVWHHHRRDDQGMRNQAYGYGVGLGAYLTKTLVDDPPAVLHFARALPQAATHLLSPHSGKNSRLPPDYPRDLQWRERLGMLAGVRAYFRSRSSLRRYNREIASPPAPTAGPSHIIGGQP</sequence>
<evidence type="ECO:0000313" key="3">
    <source>
        <dbReference type="EMBL" id="GLQ10660.1"/>
    </source>
</evidence>
<dbReference type="PANTHER" id="PTHR43685:SF2">
    <property type="entry name" value="GLYCOSYLTRANSFERASE 2-LIKE DOMAIN-CONTAINING PROTEIN"/>
    <property type="match status" value="1"/>
</dbReference>
<protein>
    <recommendedName>
        <fullName evidence="2">Glycosyltransferase 2-like domain-containing protein</fullName>
    </recommendedName>
</protein>
<dbReference type="PANTHER" id="PTHR43685">
    <property type="entry name" value="GLYCOSYLTRANSFERASE"/>
    <property type="match status" value="1"/>
</dbReference>
<dbReference type="InterPro" id="IPR050834">
    <property type="entry name" value="Glycosyltransf_2"/>
</dbReference>
<reference evidence="3" key="1">
    <citation type="journal article" date="2014" name="Int. J. Syst. Evol. Microbiol.">
        <title>Complete genome of a new Firmicutes species belonging to the dominant human colonic microbiota ('Ruminococcus bicirculans') reveals two chromosomes and a selective capacity to utilize plant glucans.</title>
        <authorList>
            <consortium name="NISC Comparative Sequencing Program"/>
            <person name="Wegmann U."/>
            <person name="Louis P."/>
            <person name="Goesmann A."/>
            <person name="Henrissat B."/>
            <person name="Duncan S.H."/>
            <person name="Flint H.J."/>
        </authorList>
    </citation>
    <scope>NUCLEOTIDE SEQUENCE</scope>
    <source>
        <strain evidence="3">NBRC 103855</strain>
    </source>
</reference>
<dbReference type="SUPFAM" id="SSF53448">
    <property type="entry name" value="Nucleotide-diphospho-sugar transferases"/>
    <property type="match status" value="2"/>
</dbReference>
<dbReference type="InterPro" id="IPR029044">
    <property type="entry name" value="Nucleotide-diphossugar_trans"/>
</dbReference>
<dbReference type="RefSeq" id="WP_284391450.1">
    <property type="nucleotide sequence ID" value="NZ_BSNG01000001.1"/>
</dbReference>
<dbReference type="Pfam" id="PF00535">
    <property type="entry name" value="Glycos_transf_2"/>
    <property type="match status" value="1"/>
</dbReference>
<comment type="caution">
    <text evidence="3">The sequence shown here is derived from an EMBL/GenBank/DDBJ whole genome shotgun (WGS) entry which is preliminary data.</text>
</comment>
<evidence type="ECO:0000313" key="4">
    <source>
        <dbReference type="Proteomes" id="UP001161406"/>
    </source>
</evidence>
<organism evidence="3 4">
    <name type="scientific">Devosia yakushimensis</name>
    <dbReference type="NCBI Taxonomy" id="470028"/>
    <lineage>
        <taxon>Bacteria</taxon>
        <taxon>Pseudomonadati</taxon>
        <taxon>Pseudomonadota</taxon>
        <taxon>Alphaproteobacteria</taxon>
        <taxon>Hyphomicrobiales</taxon>
        <taxon>Devosiaceae</taxon>
        <taxon>Devosia</taxon>
    </lineage>
</organism>
<gene>
    <name evidence="3" type="ORF">GCM10007913_25920</name>
</gene>
<evidence type="ECO:0000259" key="2">
    <source>
        <dbReference type="Pfam" id="PF00535"/>
    </source>
</evidence>
<dbReference type="Gene3D" id="3.90.550.10">
    <property type="entry name" value="Spore Coat Polysaccharide Biosynthesis Protein SpsA, Chain A"/>
    <property type="match status" value="2"/>
</dbReference>
<accession>A0ABQ5UHI4</accession>
<dbReference type="Pfam" id="PF13641">
    <property type="entry name" value="Glyco_tranf_2_3"/>
    <property type="match status" value="1"/>
</dbReference>
<dbReference type="Proteomes" id="UP001161406">
    <property type="component" value="Unassembled WGS sequence"/>
</dbReference>
<keyword evidence="4" id="KW-1185">Reference proteome</keyword>